<keyword evidence="6 7" id="KW-0472">Membrane</keyword>
<feature type="transmembrane region" description="Helical" evidence="7">
    <location>
        <begin position="152"/>
        <end position="173"/>
    </location>
</feature>
<evidence type="ECO:0000256" key="1">
    <source>
        <dbReference type="ARBA" id="ARBA00004651"/>
    </source>
</evidence>
<keyword evidence="3 8" id="KW-0808">Transferase</keyword>
<feature type="transmembrane region" description="Helical" evidence="7">
    <location>
        <begin position="228"/>
        <end position="252"/>
    </location>
</feature>
<feature type="transmembrane region" description="Helical" evidence="7">
    <location>
        <begin position="279"/>
        <end position="298"/>
    </location>
</feature>
<evidence type="ECO:0000256" key="3">
    <source>
        <dbReference type="ARBA" id="ARBA00022679"/>
    </source>
</evidence>
<keyword evidence="5 7" id="KW-1133">Transmembrane helix</keyword>
<comment type="caution">
    <text evidence="8">The sequence shown here is derived from an EMBL/GenBank/DDBJ whole genome shotgun (WGS) entry which is preliminary data.</text>
</comment>
<sequence length="337" mass="35826">MNSQPIFWCIAALLLAALLTEAVIRYAQARRMLDLPGQRRAHSVPTPRGGGMAIVVAVLVCAGPLLPPWAGAGLLPALGLAAVALVGWWDDHASLEPLPRILVHLLAGLLLALALPLPALALPWQIALGAVVLLSTVWSINLHNFMDGINGFLSLQAVWIFGAVAGLGALGLAHGLGSLPLLLAAASLGFLPFNFPRARTFLGDAGSGALGFLIAAVLWAAALADARWFAVGLLLGSSFFIDAGATLFYRFVQGRRWYSAHREHLYQWLVRRGWSHARIVSHYMAWNLLLIAPLALFAGLSRGLAPGFAAVALAYAGGLLLRHRARLAILAGARRRA</sequence>
<comment type="subcellular location">
    <subcellularLocation>
        <location evidence="1">Cell membrane</location>
        <topology evidence="1">Multi-pass membrane protein</topology>
    </subcellularLocation>
</comment>
<feature type="transmembrane region" description="Helical" evidence="7">
    <location>
        <begin position="304"/>
        <end position="321"/>
    </location>
</feature>
<feature type="transmembrane region" description="Helical" evidence="7">
    <location>
        <begin position="48"/>
        <end position="66"/>
    </location>
</feature>
<dbReference type="Pfam" id="PF00953">
    <property type="entry name" value="Glycos_transf_4"/>
    <property type="match status" value="1"/>
</dbReference>
<evidence type="ECO:0000256" key="5">
    <source>
        <dbReference type="ARBA" id="ARBA00022989"/>
    </source>
</evidence>
<dbReference type="PANTHER" id="PTHR22926:SF3">
    <property type="entry name" value="UNDECAPRENYL-PHOSPHATE ALPHA-N-ACETYLGLUCOSAMINYL 1-PHOSPHATE TRANSFERASE"/>
    <property type="match status" value="1"/>
</dbReference>
<evidence type="ECO:0000313" key="9">
    <source>
        <dbReference type="Proteomes" id="UP001165498"/>
    </source>
</evidence>
<feature type="transmembrane region" description="Helical" evidence="7">
    <location>
        <begin position="179"/>
        <end position="195"/>
    </location>
</feature>
<keyword evidence="9" id="KW-1185">Reference proteome</keyword>
<feature type="transmembrane region" description="Helical" evidence="7">
    <location>
        <begin position="72"/>
        <end position="89"/>
    </location>
</feature>
<organism evidence="8 9">
    <name type="scientific">Tahibacter harae</name>
    <dbReference type="NCBI Taxonomy" id="2963937"/>
    <lineage>
        <taxon>Bacteria</taxon>
        <taxon>Pseudomonadati</taxon>
        <taxon>Pseudomonadota</taxon>
        <taxon>Gammaproteobacteria</taxon>
        <taxon>Lysobacterales</taxon>
        <taxon>Rhodanobacteraceae</taxon>
        <taxon>Tahibacter</taxon>
    </lineage>
</organism>
<dbReference type="Proteomes" id="UP001165498">
    <property type="component" value="Unassembled WGS sequence"/>
</dbReference>
<dbReference type="GO" id="GO:0016740">
    <property type="term" value="F:transferase activity"/>
    <property type="evidence" value="ECO:0007669"/>
    <property type="project" value="UniProtKB-KW"/>
</dbReference>
<evidence type="ECO:0000256" key="2">
    <source>
        <dbReference type="ARBA" id="ARBA00022475"/>
    </source>
</evidence>
<reference evidence="8" key="1">
    <citation type="submission" date="2022-07" db="EMBL/GenBank/DDBJ databases">
        <title>Tahibacter sp., a new gammaproteobacterium isolated from the silt sample collected at pig farm.</title>
        <authorList>
            <person name="Chen H."/>
        </authorList>
    </citation>
    <scope>NUCLEOTIDE SEQUENCE</scope>
    <source>
        <strain evidence="8">P2K</strain>
    </source>
</reference>
<evidence type="ECO:0000256" key="4">
    <source>
        <dbReference type="ARBA" id="ARBA00022692"/>
    </source>
</evidence>
<feature type="transmembrane region" description="Helical" evidence="7">
    <location>
        <begin position="6"/>
        <end position="27"/>
    </location>
</feature>
<feature type="transmembrane region" description="Helical" evidence="7">
    <location>
        <begin position="126"/>
        <end position="145"/>
    </location>
</feature>
<name>A0ABT1QVX5_9GAMM</name>
<dbReference type="EMBL" id="JANFQO010000017">
    <property type="protein sequence ID" value="MCQ4166432.1"/>
    <property type="molecule type" value="Genomic_DNA"/>
</dbReference>
<dbReference type="RefSeq" id="WP_255915621.1">
    <property type="nucleotide sequence ID" value="NZ_JANFQO010000017.1"/>
</dbReference>
<accession>A0ABT1QVX5</accession>
<protein>
    <submittedName>
        <fullName evidence="8">Glycosyl transferase family 4</fullName>
    </submittedName>
</protein>
<evidence type="ECO:0000313" key="8">
    <source>
        <dbReference type="EMBL" id="MCQ4166432.1"/>
    </source>
</evidence>
<evidence type="ECO:0000256" key="7">
    <source>
        <dbReference type="SAM" id="Phobius"/>
    </source>
</evidence>
<evidence type="ECO:0000256" key="6">
    <source>
        <dbReference type="ARBA" id="ARBA00023136"/>
    </source>
</evidence>
<keyword evidence="4 7" id="KW-0812">Transmembrane</keyword>
<dbReference type="PANTHER" id="PTHR22926">
    <property type="entry name" value="PHOSPHO-N-ACETYLMURAMOYL-PENTAPEPTIDE-TRANSFERASE"/>
    <property type="match status" value="1"/>
</dbReference>
<proteinExistence type="predicted"/>
<keyword evidence="2" id="KW-1003">Cell membrane</keyword>
<dbReference type="InterPro" id="IPR000715">
    <property type="entry name" value="Glycosyl_transferase_4"/>
</dbReference>
<feature type="transmembrane region" description="Helical" evidence="7">
    <location>
        <begin position="202"/>
        <end position="222"/>
    </location>
</feature>
<gene>
    <name evidence="8" type="ORF">NM961_17060</name>
</gene>
<feature type="transmembrane region" description="Helical" evidence="7">
    <location>
        <begin position="101"/>
        <end position="120"/>
    </location>
</feature>